<comment type="subcellular location">
    <subcellularLocation>
        <location evidence="1 5">Cytoplasm</location>
    </subcellularLocation>
</comment>
<dbReference type="AlphaFoldDB" id="A0A432X261"/>
<evidence type="ECO:0000259" key="6">
    <source>
        <dbReference type="Pfam" id="PF02631"/>
    </source>
</evidence>
<feature type="domain" description="RecX first three-helical" evidence="8">
    <location>
        <begin position="1"/>
        <end position="35"/>
    </location>
</feature>
<evidence type="ECO:0000256" key="4">
    <source>
        <dbReference type="ARBA" id="ARBA00022490"/>
    </source>
</evidence>
<proteinExistence type="inferred from homology"/>
<feature type="domain" description="RecX second three-helical" evidence="6">
    <location>
        <begin position="42"/>
        <end position="81"/>
    </location>
</feature>
<evidence type="ECO:0000256" key="1">
    <source>
        <dbReference type="ARBA" id="ARBA00004496"/>
    </source>
</evidence>
<dbReference type="InterPro" id="IPR053925">
    <property type="entry name" value="RecX_HTH_3rd"/>
</dbReference>
<dbReference type="HAMAP" id="MF_01114">
    <property type="entry name" value="RecX"/>
    <property type="match status" value="1"/>
</dbReference>
<sequence length="148" mass="17080">MNLLSRREHSQAELQTKLQQRGYDAALVEQVIARLAERGLQSDERFTESFIRHRSMQRQGPMKIRAELSKRGIRDELMQAAFAEQALDWVAIATEALARKFNQSAGSCRKEYARRQRFLASRGFSMEHIRAAMAATESDDMEWQSAIF</sequence>
<evidence type="ECO:0000313" key="9">
    <source>
        <dbReference type="EMBL" id="RUO40629.1"/>
    </source>
</evidence>
<dbReference type="OrthoDB" id="7066780at2"/>
<comment type="function">
    <text evidence="5">Modulates RecA activity.</text>
</comment>
<organism evidence="9 10">
    <name type="scientific">Aliidiomarina taiwanensis</name>
    <dbReference type="NCBI Taxonomy" id="946228"/>
    <lineage>
        <taxon>Bacteria</taxon>
        <taxon>Pseudomonadati</taxon>
        <taxon>Pseudomonadota</taxon>
        <taxon>Gammaproteobacteria</taxon>
        <taxon>Alteromonadales</taxon>
        <taxon>Idiomarinaceae</taxon>
        <taxon>Aliidiomarina</taxon>
    </lineage>
</organism>
<dbReference type="InterPro" id="IPR036388">
    <property type="entry name" value="WH-like_DNA-bd_sf"/>
</dbReference>
<reference evidence="9 10" key="1">
    <citation type="journal article" date="2011" name="Front. Microbiol.">
        <title>Genomic signatures of strain selection and enhancement in Bacillus atrophaeus var. globigii, a historical biowarfare simulant.</title>
        <authorList>
            <person name="Gibbons H.S."/>
            <person name="Broomall S.M."/>
            <person name="McNew L.A."/>
            <person name="Daligault H."/>
            <person name="Chapman C."/>
            <person name="Bruce D."/>
            <person name="Karavis M."/>
            <person name="Krepps M."/>
            <person name="McGregor P.A."/>
            <person name="Hong C."/>
            <person name="Park K.H."/>
            <person name="Akmal A."/>
            <person name="Feldman A."/>
            <person name="Lin J.S."/>
            <person name="Chang W.E."/>
            <person name="Higgs B.W."/>
            <person name="Demirev P."/>
            <person name="Lindquist J."/>
            <person name="Liem A."/>
            <person name="Fochler E."/>
            <person name="Read T.D."/>
            <person name="Tapia R."/>
            <person name="Johnson S."/>
            <person name="Bishop-Lilly K.A."/>
            <person name="Detter C."/>
            <person name="Han C."/>
            <person name="Sozhamannan S."/>
            <person name="Rosenzweig C.N."/>
            <person name="Skowronski E.W."/>
        </authorList>
    </citation>
    <scope>NUCLEOTIDE SEQUENCE [LARGE SCALE GENOMIC DNA]</scope>
    <source>
        <strain evidence="9 10">AIT1</strain>
    </source>
</reference>
<dbReference type="Pfam" id="PF02631">
    <property type="entry name" value="RecX_HTH2"/>
    <property type="match status" value="1"/>
</dbReference>
<evidence type="ECO:0000259" key="7">
    <source>
        <dbReference type="Pfam" id="PF21981"/>
    </source>
</evidence>
<gene>
    <name evidence="5" type="primary">recX</name>
    <name evidence="9" type="ORF">CWE15_07190</name>
</gene>
<dbReference type="Proteomes" id="UP000286976">
    <property type="component" value="Unassembled WGS sequence"/>
</dbReference>
<dbReference type="Gene3D" id="1.10.10.10">
    <property type="entry name" value="Winged helix-like DNA-binding domain superfamily/Winged helix DNA-binding domain"/>
    <property type="match status" value="3"/>
</dbReference>
<evidence type="ECO:0000313" key="10">
    <source>
        <dbReference type="Proteomes" id="UP000286976"/>
    </source>
</evidence>
<dbReference type="Pfam" id="PF21982">
    <property type="entry name" value="RecX_HTH1"/>
    <property type="match status" value="1"/>
</dbReference>
<evidence type="ECO:0000259" key="8">
    <source>
        <dbReference type="Pfam" id="PF21982"/>
    </source>
</evidence>
<dbReference type="InterPro" id="IPR053926">
    <property type="entry name" value="RecX_HTH_1st"/>
</dbReference>
<dbReference type="Pfam" id="PF21981">
    <property type="entry name" value="RecX_HTH3"/>
    <property type="match status" value="1"/>
</dbReference>
<accession>A0A432X261</accession>
<evidence type="ECO:0000256" key="2">
    <source>
        <dbReference type="ARBA" id="ARBA00009695"/>
    </source>
</evidence>
<feature type="domain" description="RecX third three-helical" evidence="7">
    <location>
        <begin position="91"/>
        <end position="133"/>
    </location>
</feature>
<dbReference type="PANTHER" id="PTHR33602:SF1">
    <property type="entry name" value="REGULATORY PROTEIN RECX FAMILY PROTEIN"/>
    <property type="match status" value="1"/>
</dbReference>
<comment type="similarity">
    <text evidence="2 5">Belongs to the RecX family.</text>
</comment>
<name>A0A432X261_9GAMM</name>
<protein>
    <recommendedName>
        <fullName evidence="3 5">Regulatory protein RecX</fullName>
    </recommendedName>
</protein>
<comment type="caution">
    <text evidence="9">The sequence shown here is derived from an EMBL/GenBank/DDBJ whole genome shotgun (WGS) entry which is preliminary data.</text>
</comment>
<dbReference type="InterPro" id="IPR003783">
    <property type="entry name" value="Regulatory_RecX"/>
</dbReference>
<dbReference type="InterPro" id="IPR053924">
    <property type="entry name" value="RecX_HTH_2nd"/>
</dbReference>
<keyword evidence="4 5" id="KW-0963">Cytoplasm</keyword>
<evidence type="ECO:0000256" key="5">
    <source>
        <dbReference type="HAMAP-Rule" id="MF_01114"/>
    </source>
</evidence>
<dbReference type="GO" id="GO:0005737">
    <property type="term" value="C:cytoplasm"/>
    <property type="evidence" value="ECO:0007669"/>
    <property type="project" value="UniProtKB-SubCell"/>
</dbReference>
<evidence type="ECO:0000256" key="3">
    <source>
        <dbReference type="ARBA" id="ARBA00018111"/>
    </source>
</evidence>
<keyword evidence="10" id="KW-1185">Reference proteome</keyword>
<dbReference type="GO" id="GO:0006282">
    <property type="term" value="P:regulation of DNA repair"/>
    <property type="evidence" value="ECO:0007669"/>
    <property type="project" value="UniProtKB-UniRule"/>
</dbReference>
<dbReference type="PANTHER" id="PTHR33602">
    <property type="entry name" value="REGULATORY PROTEIN RECX FAMILY PROTEIN"/>
    <property type="match status" value="1"/>
</dbReference>
<dbReference type="EMBL" id="PIPQ01000003">
    <property type="protein sequence ID" value="RUO40629.1"/>
    <property type="molecule type" value="Genomic_DNA"/>
</dbReference>